<dbReference type="AlphaFoldDB" id="A0A6N3GSV7"/>
<protein>
    <recommendedName>
        <fullName evidence="2">SMI1 / KNR4 family protein</fullName>
    </recommendedName>
</protein>
<organism evidence="1">
    <name type="scientific">Clostridium tertium</name>
    <dbReference type="NCBI Taxonomy" id="1559"/>
    <lineage>
        <taxon>Bacteria</taxon>
        <taxon>Bacillati</taxon>
        <taxon>Bacillota</taxon>
        <taxon>Clostridia</taxon>
        <taxon>Eubacteriales</taxon>
        <taxon>Clostridiaceae</taxon>
        <taxon>Clostridium</taxon>
    </lineage>
</organism>
<accession>A0A6N3GSV7</accession>
<proteinExistence type="predicted"/>
<dbReference type="SUPFAM" id="SSF160631">
    <property type="entry name" value="SMI1/KNR4-like"/>
    <property type="match status" value="1"/>
</dbReference>
<dbReference type="EMBL" id="CACRTO010000049">
    <property type="protein sequence ID" value="VYU67033.1"/>
    <property type="molecule type" value="Genomic_DNA"/>
</dbReference>
<dbReference type="InterPro" id="IPR037883">
    <property type="entry name" value="Knr4/Smi1-like_sf"/>
</dbReference>
<sequence>MKEEIQKLIEEYSEDAIFTGKISSDDIIESTITELGVNIPNDYRWFLKTMGKEELVE</sequence>
<gene>
    <name evidence="1" type="ORF">CTLFYP3_00061</name>
</gene>
<evidence type="ECO:0000313" key="1">
    <source>
        <dbReference type="EMBL" id="VYU67033.1"/>
    </source>
</evidence>
<dbReference type="Pfam" id="PF14567">
    <property type="entry name" value="SUKH_5"/>
    <property type="match status" value="1"/>
</dbReference>
<name>A0A6N3GSV7_9CLOT</name>
<dbReference type="Gene3D" id="3.40.1580.10">
    <property type="entry name" value="SMI1/KNR4-like"/>
    <property type="match status" value="1"/>
</dbReference>
<evidence type="ECO:0008006" key="2">
    <source>
        <dbReference type="Google" id="ProtNLM"/>
    </source>
</evidence>
<reference evidence="1" key="1">
    <citation type="submission" date="2019-11" db="EMBL/GenBank/DDBJ databases">
        <authorList>
            <person name="Feng L."/>
        </authorList>
    </citation>
    <scope>NUCLEOTIDE SEQUENCE</scope>
    <source>
        <strain evidence="1">CTertiumLFYP3</strain>
    </source>
</reference>